<comment type="caution">
    <text evidence="1">The sequence shown here is derived from an EMBL/GenBank/DDBJ whole genome shotgun (WGS) entry which is preliminary data.</text>
</comment>
<organism evidence="1 2">
    <name type="scientific">Populus alba</name>
    <name type="common">White poplar</name>
    <dbReference type="NCBI Taxonomy" id="43335"/>
    <lineage>
        <taxon>Eukaryota</taxon>
        <taxon>Viridiplantae</taxon>
        <taxon>Streptophyta</taxon>
        <taxon>Embryophyta</taxon>
        <taxon>Tracheophyta</taxon>
        <taxon>Spermatophyta</taxon>
        <taxon>Magnoliopsida</taxon>
        <taxon>eudicotyledons</taxon>
        <taxon>Gunneridae</taxon>
        <taxon>Pentapetalae</taxon>
        <taxon>rosids</taxon>
        <taxon>fabids</taxon>
        <taxon>Malpighiales</taxon>
        <taxon>Salicaceae</taxon>
        <taxon>Saliceae</taxon>
        <taxon>Populus</taxon>
    </lineage>
</organism>
<gene>
    <name evidence="1" type="ORF">D5086_002926</name>
</gene>
<evidence type="ECO:0000313" key="1">
    <source>
        <dbReference type="EMBL" id="KAL3611906.1"/>
    </source>
</evidence>
<name>A0ACC4D306_POPAL</name>
<reference evidence="1 2" key="1">
    <citation type="journal article" date="2024" name="Plant Biotechnol. J.">
        <title>Genome and CRISPR/Cas9 system of a widespread forest tree (Populus alba) in the world.</title>
        <authorList>
            <person name="Liu Y.J."/>
            <person name="Jiang P.F."/>
            <person name="Han X.M."/>
            <person name="Li X.Y."/>
            <person name="Wang H.M."/>
            <person name="Wang Y.J."/>
            <person name="Wang X.X."/>
            <person name="Zeng Q.Y."/>
        </authorList>
    </citation>
    <scope>NUCLEOTIDE SEQUENCE [LARGE SCALE GENOMIC DNA]</scope>
    <source>
        <strain evidence="2">cv. PAL-ZL1</strain>
    </source>
</reference>
<dbReference type="Proteomes" id="UP000309997">
    <property type="component" value="Unassembled WGS sequence"/>
</dbReference>
<protein>
    <submittedName>
        <fullName evidence="1">Uncharacterized protein</fullName>
    </submittedName>
</protein>
<evidence type="ECO:0000313" key="2">
    <source>
        <dbReference type="Proteomes" id="UP000309997"/>
    </source>
</evidence>
<proteinExistence type="predicted"/>
<dbReference type="EMBL" id="RCHU02000001">
    <property type="protein sequence ID" value="KAL3611906.1"/>
    <property type="molecule type" value="Genomic_DNA"/>
</dbReference>
<keyword evidence="2" id="KW-1185">Reference proteome</keyword>
<accession>A0ACC4D306</accession>
<sequence length="524" mass="59965">MVLGMNGKNRRSSSVQVNYLVHIEDIKPWPPSQSLRFPSFSPHSVGKWRSQFWVYQHLPVKGKDTDTFPEKNCLEFNLYEPRRDKAQLLATAVVDLADMVQLIRATLPPHPYQKGYSMDKNGGESVSALMNEGYAEEKLRLPLSLMMMFRLTHLWQMGPSSNSKDDVAQSVHSSSPSFTYKSKDEEANTSKRKQCHSGFPSRKFMERMEEEQKAILQKMNQYNFPYDARDDDSLGSDAFTSPGAFDMKGNILKIDRLKHVKSVRESFQSKEELTAARSAISGHVLVAKACEMTVPRLTFWLSNSVVLRTIISQTIGDTESKISSGQHTGRKGNKIISSSLKWKECISQPKGNKMVFMQKISSDWEEPHVFYIMHWKELKLDLLPHHWIQSGGRLVHEDQGNISLEHGRRHSKMPVKDFCPVRAGAMNVAVYLCWQTDNGAMRKLRLDVAMFNAILRESVDESQPIQYLIPSVIQKFSQFQQGHQAWGWCTTEKCDGNWSRWLTDLFGMDDDDLLEDDNENNETG</sequence>